<dbReference type="EMBL" id="CAUYUJ010017598">
    <property type="protein sequence ID" value="CAK0876139.1"/>
    <property type="molecule type" value="Genomic_DNA"/>
</dbReference>
<dbReference type="Proteomes" id="UP001189429">
    <property type="component" value="Unassembled WGS sequence"/>
</dbReference>
<sequence length="436" mass="48807">MSPWLCASARAPRTGRALEETRTLTATETMTHNRASGAPRHCDFCAGAPPWASRQDLTSRARHVTKHQAADVEDSFSRTAALEASRLRPYSEALRHVRVKNKRYTEPDKLFMPYASCAELCRTVSEAFHTASRETERSLSDADVSLSSTRGRLGLAGQYESSVFQFDRMQGIFERLEIPQWSASPNEGDWSGVLVMARDWIGLYEVEGGRVGPEPTTDMFVAICYGEEVTVTPGNALIYDQTLPFAPLGRFGNGFLGRLECAQMPNPVLQGVSFIDTPGVLSGEKQRLKRGYEYQEVMSWFAEQAAMIIVFFDALKSDVSDELKQCIGALEEWSSKIHVVLNKADQVTTQELLRVNGALMWNLGKVCDTPEVTKVYVGSFWDGPLRNMELHDLFDREQDDLYRHIEQLPLSSSVQRINDLSKRARLVKVGLGVIRG</sequence>
<keyword evidence="2" id="KW-1185">Reference proteome</keyword>
<name>A0ABN9VRN6_9DINO</name>
<dbReference type="SUPFAM" id="SSF52540">
    <property type="entry name" value="P-loop containing nucleoside triphosphate hydrolases"/>
    <property type="match status" value="1"/>
</dbReference>
<dbReference type="Gene3D" id="3.40.50.300">
    <property type="entry name" value="P-loop containing nucleotide triphosphate hydrolases"/>
    <property type="match status" value="1"/>
</dbReference>
<accession>A0ABN9VRN6</accession>
<dbReference type="InterPro" id="IPR051943">
    <property type="entry name" value="TRAFAC_Dynamin-like_GTPase"/>
</dbReference>
<proteinExistence type="predicted"/>
<protein>
    <recommendedName>
        <fullName evidence="3">Dynamin-type G domain-containing protein</fullName>
    </recommendedName>
</protein>
<dbReference type="PANTHER" id="PTHR43681">
    <property type="entry name" value="TRANSMEMBRANE GTPASE FZO"/>
    <property type="match status" value="1"/>
</dbReference>
<dbReference type="PANTHER" id="PTHR43681:SF1">
    <property type="entry name" value="SARCALUMENIN"/>
    <property type="match status" value="1"/>
</dbReference>
<feature type="non-terminal residue" evidence="1">
    <location>
        <position position="436"/>
    </location>
</feature>
<evidence type="ECO:0000313" key="2">
    <source>
        <dbReference type="Proteomes" id="UP001189429"/>
    </source>
</evidence>
<evidence type="ECO:0008006" key="3">
    <source>
        <dbReference type="Google" id="ProtNLM"/>
    </source>
</evidence>
<gene>
    <name evidence="1" type="ORF">PCOR1329_LOCUS60610</name>
</gene>
<dbReference type="InterPro" id="IPR027417">
    <property type="entry name" value="P-loop_NTPase"/>
</dbReference>
<comment type="caution">
    <text evidence="1">The sequence shown here is derived from an EMBL/GenBank/DDBJ whole genome shotgun (WGS) entry which is preliminary data.</text>
</comment>
<organism evidence="1 2">
    <name type="scientific">Prorocentrum cordatum</name>
    <dbReference type="NCBI Taxonomy" id="2364126"/>
    <lineage>
        <taxon>Eukaryota</taxon>
        <taxon>Sar</taxon>
        <taxon>Alveolata</taxon>
        <taxon>Dinophyceae</taxon>
        <taxon>Prorocentrales</taxon>
        <taxon>Prorocentraceae</taxon>
        <taxon>Prorocentrum</taxon>
    </lineage>
</organism>
<evidence type="ECO:0000313" key="1">
    <source>
        <dbReference type="EMBL" id="CAK0876139.1"/>
    </source>
</evidence>
<reference evidence="1" key="1">
    <citation type="submission" date="2023-10" db="EMBL/GenBank/DDBJ databases">
        <authorList>
            <person name="Chen Y."/>
            <person name="Shah S."/>
            <person name="Dougan E. K."/>
            <person name="Thang M."/>
            <person name="Chan C."/>
        </authorList>
    </citation>
    <scope>NUCLEOTIDE SEQUENCE [LARGE SCALE GENOMIC DNA]</scope>
</reference>